<dbReference type="EMBL" id="JBBPDW010000075">
    <property type="protein sequence ID" value="KAK7529367.1"/>
    <property type="molecule type" value="Genomic_DNA"/>
</dbReference>
<name>A0ABR1L6T2_9PEZI</name>
<dbReference type="Gene3D" id="3.20.20.100">
    <property type="entry name" value="NADP-dependent oxidoreductase domain"/>
    <property type="match status" value="2"/>
</dbReference>
<sequence>MAVGKGAIIVVLGANGNWQGRFRAHGHTEVDTARVYGNGTTEEVLGEADWQGAGMTMETNLCPTAGKGMGWLYADEISHKPADDTLREVNALHREGCFTRFGISNYQSWEVEQICEAGWIMPTMYQGPYNALHRVVEAEAALRWLAHHSALGKDKGNAVIVGASSSMHLEENLVAL</sequence>
<proteinExistence type="predicted"/>
<dbReference type="InterPro" id="IPR050523">
    <property type="entry name" value="AKR_Detox_Biosynth"/>
</dbReference>
<dbReference type="PANTHER" id="PTHR43364">
    <property type="entry name" value="NADH-SPECIFIC METHYLGLYOXAL REDUCTASE-RELATED"/>
    <property type="match status" value="1"/>
</dbReference>
<keyword evidence="1" id="KW-0560">Oxidoreductase</keyword>
<organism evidence="2 3">
    <name type="scientific">Phyllosticta citricarpa</name>
    <dbReference type="NCBI Taxonomy" id="55181"/>
    <lineage>
        <taxon>Eukaryota</taxon>
        <taxon>Fungi</taxon>
        <taxon>Dikarya</taxon>
        <taxon>Ascomycota</taxon>
        <taxon>Pezizomycotina</taxon>
        <taxon>Dothideomycetes</taxon>
        <taxon>Dothideomycetes incertae sedis</taxon>
        <taxon>Botryosphaeriales</taxon>
        <taxon>Phyllostictaceae</taxon>
        <taxon>Phyllosticta</taxon>
    </lineage>
</organism>
<dbReference type="InterPro" id="IPR036812">
    <property type="entry name" value="NAD(P)_OxRdtase_dom_sf"/>
</dbReference>
<dbReference type="Proteomes" id="UP001365128">
    <property type="component" value="Unassembled WGS sequence"/>
</dbReference>
<evidence type="ECO:0000313" key="2">
    <source>
        <dbReference type="EMBL" id="KAK7529367.1"/>
    </source>
</evidence>
<comment type="caution">
    <text evidence="2">The sequence shown here is derived from an EMBL/GenBank/DDBJ whole genome shotgun (WGS) entry which is preliminary data.</text>
</comment>
<evidence type="ECO:0000256" key="1">
    <source>
        <dbReference type="ARBA" id="ARBA00023002"/>
    </source>
</evidence>
<keyword evidence="3" id="KW-1185">Reference proteome</keyword>
<accession>A0ABR1L6T2</accession>
<protein>
    <submittedName>
        <fullName evidence="2">Aldo/keto reductase</fullName>
    </submittedName>
</protein>
<evidence type="ECO:0000313" key="3">
    <source>
        <dbReference type="Proteomes" id="UP001365128"/>
    </source>
</evidence>
<reference evidence="2 3" key="1">
    <citation type="submission" date="2024-04" db="EMBL/GenBank/DDBJ databases">
        <title>Phyllosticta paracitricarpa is synonymous to the EU quarantine fungus P. citricarpa based on phylogenomic analyses.</title>
        <authorList>
            <consortium name="Lawrence Berkeley National Laboratory"/>
            <person name="Van Ingen-Buijs V.A."/>
            <person name="Van Westerhoven A.C."/>
            <person name="Haridas S."/>
            <person name="Skiadas P."/>
            <person name="Martin F."/>
            <person name="Groenewald J.Z."/>
            <person name="Crous P.W."/>
            <person name="Seidl M.F."/>
        </authorList>
    </citation>
    <scope>NUCLEOTIDE SEQUENCE [LARGE SCALE GENOMIC DNA]</scope>
    <source>
        <strain evidence="2 3">CBS 122670</strain>
    </source>
</reference>
<dbReference type="SUPFAM" id="SSF51430">
    <property type="entry name" value="NAD(P)-linked oxidoreductase"/>
    <property type="match status" value="1"/>
</dbReference>
<dbReference type="PANTHER" id="PTHR43364:SF4">
    <property type="entry name" value="NAD(P)-LINKED OXIDOREDUCTASE SUPERFAMILY PROTEIN"/>
    <property type="match status" value="1"/>
</dbReference>
<gene>
    <name evidence="2" type="ORF">IWX46DRAFT_585761</name>
</gene>